<dbReference type="GO" id="GO:0009699">
    <property type="term" value="P:phenylpropanoid biosynthetic process"/>
    <property type="evidence" value="ECO:0007669"/>
    <property type="project" value="UniProtKB-ARBA"/>
</dbReference>
<comment type="subunit">
    <text evidence="2 4">Homodimer.</text>
</comment>
<protein>
    <recommendedName>
        <fullName evidence="4">Dirigent protein</fullName>
    </recommendedName>
</protein>
<reference evidence="6" key="2">
    <citation type="submission" date="2025-08" db="UniProtKB">
        <authorList>
            <consortium name="RefSeq"/>
        </authorList>
    </citation>
    <scope>IDENTIFICATION</scope>
    <source>
        <tissue evidence="6">Leaf</tissue>
    </source>
</reference>
<accession>A0A1S3VZJ8</accession>
<dbReference type="STRING" id="3916.A0A1S3VZJ8"/>
<dbReference type="SMR" id="A0A1S3VZJ8"/>
<evidence type="ECO:0000256" key="1">
    <source>
        <dbReference type="ARBA" id="ARBA00010746"/>
    </source>
</evidence>
<dbReference type="Gene3D" id="2.40.480.10">
    <property type="entry name" value="Allene oxide cyclase-like"/>
    <property type="match status" value="1"/>
</dbReference>
<dbReference type="OrthoDB" id="1925209at2759"/>
<dbReference type="KEGG" id="vra:106780017"/>
<comment type="subcellular location">
    <subcellularLocation>
        <location evidence="4">Secreted</location>
        <location evidence="4">Extracellular space</location>
        <location evidence="4">Apoplast</location>
    </subcellularLocation>
</comment>
<evidence type="ECO:0000256" key="2">
    <source>
        <dbReference type="ARBA" id="ARBA00011738"/>
    </source>
</evidence>
<evidence type="ECO:0000256" key="3">
    <source>
        <dbReference type="ARBA" id="ARBA00022525"/>
    </source>
</evidence>
<organism evidence="5 6">
    <name type="scientific">Vigna radiata var. radiata</name>
    <name type="common">Mung bean</name>
    <name type="synonym">Phaseolus aureus</name>
    <dbReference type="NCBI Taxonomy" id="3916"/>
    <lineage>
        <taxon>Eukaryota</taxon>
        <taxon>Viridiplantae</taxon>
        <taxon>Streptophyta</taxon>
        <taxon>Embryophyta</taxon>
        <taxon>Tracheophyta</taxon>
        <taxon>Spermatophyta</taxon>
        <taxon>Magnoliopsida</taxon>
        <taxon>eudicotyledons</taxon>
        <taxon>Gunneridae</taxon>
        <taxon>Pentapetalae</taxon>
        <taxon>rosids</taxon>
        <taxon>fabids</taxon>
        <taxon>Fabales</taxon>
        <taxon>Fabaceae</taxon>
        <taxon>Papilionoideae</taxon>
        <taxon>50 kb inversion clade</taxon>
        <taxon>NPAAA clade</taxon>
        <taxon>indigoferoid/millettioid clade</taxon>
        <taxon>Phaseoleae</taxon>
        <taxon>Vigna</taxon>
    </lineage>
</organism>
<dbReference type="AlphaFoldDB" id="A0A1S3VZJ8"/>
<evidence type="ECO:0000313" key="6">
    <source>
        <dbReference type="RefSeq" id="XP_014523741.1"/>
    </source>
</evidence>
<keyword evidence="3 4" id="KW-0964">Secreted</keyword>
<dbReference type="RefSeq" id="XP_014523741.1">
    <property type="nucleotide sequence ID" value="XM_014668255.2"/>
</dbReference>
<reference evidence="5" key="1">
    <citation type="journal article" date="2014" name="Nat. Commun.">
        <title>Genome sequence of mungbean and insights into evolution within Vigna species.</title>
        <authorList>
            <person name="Kang Y.J."/>
            <person name="Kim S.K."/>
            <person name="Kim M.Y."/>
            <person name="Lestari P."/>
            <person name="Kim K.H."/>
            <person name="Ha B.K."/>
            <person name="Jun T.H."/>
            <person name="Hwang W.J."/>
            <person name="Lee T."/>
            <person name="Lee J."/>
            <person name="Shim S."/>
            <person name="Yoon M.Y."/>
            <person name="Jang Y.E."/>
            <person name="Han K.S."/>
            <person name="Taeprayoon P."/>
            <person name="Yoon N."/>
            <person name="Somta P."/>
            <person name="Tanya P."/>
            <person name="Kim K.S."/>
            <person name="Gwag J.G."/>
            <person name="Moon J.K."/>
            <person name="Lee Y.H."/>
            <person name="Park B.S."/>
            <person name="Bombarely A."/>
            <person name="Doyle J.J."/>
            <person name="Jackson S.A."/>
            <person name="Schafleitner R."/>
            <person name="Srinives P."/>
            <person name="Varshney R.K."/>
            <person name="Lee S.H."/>
        </authorList>
    </citation>
    <scope>NUCLEOTIDE SEQUENCE [LARGE SCALE GENOMIC DNA]</scope>
    <source>
        <strain evidence="5">cv. VC1973A</strain>
    </source>
</reference>
<dbReference type="GO" id="GO:0048046">
    <property type="term" value="C:apoplast"/>
    <property type="evidence" value="ECO:0007669"/>
    <property type="project" value="UniProtKB-SubCell"/>
</dbReference>
<dbReference type="InterPro" id="IPR004265">
    <property type="entry name" value="Dirigent"/>
</dbReference>
<feature type="signal peptide" evidence="4">
    <location>
        <begin position="1"/>
        <end position="27"/>
    </location>
</feature>
<dbReference type="Proteomes" id="UP000087766">
    <property type="component" value="Chromosome 2"/>
</dbReference>
<gene>
    <name evidence="6" type="primary">LOC106780017</name>
</gene>
<sequence length="181" mass="19635">MAAAVSTPFSIPMLMILFITLVYQAYAQIPQPTDRETTYVFYLQDITRGPNATVAAVAGIKGRNWNFNTFGSVFVVDDPVTVDPSPASTLVGRAQGLLVVSSRDGAYVNVVLSIVFSSWQLNGSSLELQGINRQNDNVRTVSVVAGTGQFRFARGYATLQTVAYDPATARSTVRFTITLRT</sequence>
<evidence type="ECO:0000313" key="5">
    <source>
        <dbReference type="Proteomes" id="UP000087766"/>
    </source>
</evidence>
<comment type="similarity">
    <text evidence="1 4">Belongs to the plant dirigent protein family.</text>
</comment>
<name>A0A1S3VZJ8_VIGRR</name>
<proteinExistence type="inferred from homology"/>
<dbReference type="Pfam" id="PF03018">
    <property type="entry name" value="Dirigent"/>
    <property type="match status" value="1"/>
</dbReference>
<feature type="chain" id="PRO_5010003225" description="Dirigent protein" evidence="4">
    <location>
        <begin position="28"/>
        <end position="181"/>
    </location>
</feature>
<dbReference type="PANTHER" id="PTHR21495">
    <property type="entry name" value="NUCLEOPORIN-RELATED"/>
    <property type="match status" value="1"/>
</dbReference>
<comment type="function">
    <text evidence="4">Dirigent proteins impart stereoselectivity on the phenoxy radical-coupling reaction, yielding optically active lignans from two molecules of coniferyl alcohol in the biosynthesis of lignans, flavonolignans, and alkaloids and thus plays a central role in plant secondary metabolism.</text>
</comment>
<keyword evidence="5" id="KW-1185">Reference proteome</keyword>
<dbReference type="InterPro" id="IPR044859">
    <property type="entry name" value="Allene_oxi_cyc_Dirigent"/>
</dbReference>
<dbReference type="Gramene" id="Vradi02g07660.1">
    <property type="protein sequence ID" value="Vradi02g07660.1"/>
    <property type="gene ID" value="Vradi02g07660"/>
</dbReference>
<dbReference type="GeneID" id="106780017"/>
<evidence type="ECO:0000256" key="4">
    <source>
        <dbReference type="RuleBase" id="RU363099"/>
    </source>
</evidence>
<keyword evidence="4" id="KW-0052">Apoplast</keyword>
<keyword evidence="4" id="KW-0732">Signal</keyword>